<feature type="transmembrane region" description="Helical" evidence="9">
    <location>
        <begin position="81"/>
        <end position="100"/>
    </location>
</feature>
<dbReference type="EMBL" id="RAHJ01000014">
    <property type="protein sequence ID" value="RJX69163.1"/>
    <property type="molecule type" value="Genomic_DNA"/>
</dbReference>
<evidence type="ECO:0000256" key="1">
    <source>
        <dbReference type="ARBA" id="ARBA00004651"/>
    </source>
</evidence>
<dbReference type="Pfam" id="PF03186">
    <property type="entry name" value="CobD_Cbib"/>
    <property type="match status" value="1"/>
</dbReference>
<keyword evidence="8 9" id="KW-0472">Membrane</keyword>
<dbReference type="OrthoDB" id="9811967at2"/>
<protein>
    <recommendedName>
        <fullName evidence="9">Cobalamin biosynthesis protein CobD</fullName>
    </recommendedName>
</protein>
<proteinExistence type="inferred from homology"/>
<feature type="transmembrane region" description="Helical" evidence="9">
    <location>
        <begin position="56"/>
        <end position="75"/>
    </location>
</feature>
<evidence type="ECO:0000256" key="2">
    <source>
        <dbReference type="ARBA" id="ARBA00004953"/>
    </source>
</evidence>
<comment type="pathway">
    <text evidence="2 9">Cofactor biosynthesis; adenosylcobalamin biosynthesis.</text>
</comment>
<comment type="subcellular location">
    <subcellularLocation>
        <location evidence="1 9">Cell membrane</location>
        <topology evidence="1 9">Multi-pass membrane protein</topology>
    </subcellularLocation>
</comment>
<evidence type="ECO:0000313" key="10">
    <source>
        <dbReference type="EMBL" id="RJX69163.1"/>
    </source>
</evidence>
<evidence type="ECO:0000256" key="8">
    <source>
        <dbReference type="ARBA" id="ARBA00023136"/>
    </source>
</evidence>
<evidence type="ECO:0000256" key="4">
    <source>
        <dbReference type="ARBA" id="ARBA00022475"/>
    </source>
</evidence>
<dbReference type="UniPathway" id="UPA00148"/>
<keyword evidence="5 9" id="KW-0169">Cobalamin biosynthesis</keyword>
<dbReference type="GO" id="GO:0005886">
    <property type="term" value="C:plasma membrane"/>
    <property type="evidence" value="ECO:0007669"/>
    <property type="project" value="UniProtKB-SubCell"/>
</dbReference>
<dbReference type="PANTHER" id="PTHR34308">
    <property type="entry name" value="COBALAMIN BIOSYNTHESIS PROTEIN CBIB"/>
    <property type="match status" value="1"/>
</dbReference>
<evidence type="ECO:0000256" key="6">
    <source>
        <dbReference type="ARBA" id="ARBA00022692"/>
    </source>
</evidence>
<dbReference type="GO" id="GO:0009236">
    <property type="term" value="P:cobalamin biosynthetic process"/>
    <property type="evidence" value="ECO:0007669"/>
    <property type="project" value="UniProtKB-UniRule"/>
</dbReference>
<dbReference type="Proteomes" id="UP000284322">
    <property type="component" value="Unassembled WGS sequence"/>
</dbReference>
<dbReference type="GO" id="GO:0048472">
    <property type="term" value="F:threonine-phosphate decarboxylase activity"/>
    <property type="evidence" value="ECO:0007669"/>
    <property type="project" value="InterPro"/>
</dbReference>
<comment type="similarity">
    <text evidence="3 9">Belongs to the CobD/CbiB family.</text>
</comment>
<keyword evidence="7 9" id="KW-1133">Transmembrane helix</keyword>
<evidence type="ECO:0000313" key="11">
    <source>
        <dbReference type="Proteomes" id="UP000284322"/>
    </source>
</evidence>
<feature type="transmembrane region" description="Helical" evidence="9">
    <location>
        <begin position="212"/>
        <end position="233"/>
    </location>
</feature>
<evidence type="ECO:0000256" key="9">
    <source>
        <dbReference type="HAMAP-Rule" id="MF_00024"/>
    </source>
</evidence>
<feature type="transmembrane region" description="Helical" evidence="9">
    <location>
        <begin position="293"/>
        <end position="311"/>
    </location>
</feature>
<feature type="transmembrane region" description="Helical" evidence="9">
    <location>
        <begin position="156"/>
        <end position="178"/>
    </location>
</feature>
<keyword evidence="4 9" id="KW-1003">Cell membrane</keyword>
<dbReference type="PANTHER" id="PTHR34308:SF1">
    <property type="entry name" value="COBALAMIN BIOSYNTHESIS PROTEIN CBIB"/>
    <property type="match status" value="1"/>
</dbReference>
<keyword evidence="11" id="KW-1185">Reference proteome</keyword>
<dbReference type="GO" id="GO:0015420">
    <property type="term" value="F:ABC-type vitamin B12 transporter activity"/>
    <property type="evidence" value="ECO:0007669"/>
    <property type="project" value="UniProtKB-UniRule"/>
</dbReference>
<name>A0A419R3P9_9SPHN</name>
<accession>A0A419R3P9</accession>
<dbReference type="NCBIfam" id="TIGR00380">
    <property type="entry name" value="cobal_cbiB"/>
    <property type="match status" value="1"/>
</dbReference>
<dbReference type="RefSeq" id="WP_120107941.1">
    <property type="nucleotide sequence ID" value="NZ_RAHJ01000014.1"/>
</dbReference>
<organism evidence="10 11">
    <name type="scientific">Tsuneonella suprasediminis</name>
    <dbReference type="NCBI Taxonomy" id="2306996"/>
    <lineage>
        <taxon>Bacteria</taxon>
        <taxon>Pseudomonadati</taxon>
        <taxon>Pseudomonadota</taxon>
        <taxon>Alphaproteobacteria</taxon>
        <taxon>Sphingomonadales</taxon>
        <taxon>Erythrobacteraceae</taxon>
        <taxon>Tsuneonella</taxon>
    </lineage>
</organism>
<dbReference type="HAMAP" id="MF_00024">
    <property type="entry name" value="CobD_CbiB"/>
    <property type="match status" value="1"/>
</dbReference>
<comment type="function">
    <text evidence="9">Converts cobyric acid to cobinamide by the addition of aminopropanol on the F carboxylic group.</text>
</comment>
<reference evidence="10 11" key="1">
    <citation type="submission" date="2018-09" db="EMBL/GenBank/DDBJ databases">
        <title>Altererythrobacter sp.Ery1 and Ery12, the genome sequencing of novel strains in genus Alterythrobacter.</title>
        <authorList>
            <person name="Cheng H."/>
            <person name="Wu Y.-H."/>
            <person name="Fang C."/>
            <person name="Xu X.-W."/>
        </authorList>
    </citation>
    <scope>NUCLEOTIDE SEQUENCE [LARGE SCALE GENOMIC DNA]</scope>
    <source>
        <strain evidence="10 11">Ery12</strain>
    </source>
</reference>
<evidence type="ECO:0000256" key="5">
    <source>
        <dbReference type="ARBA" id="ARBA00022573"/>
    </source>
</evidence>
<keyword evidence="6 9" id="KW-0812">Transmembrane</keyword>
<dbReference type="InterPro" id="IPR004485">
    <property type="entry name" value="Cobalamin_biosynth_CobD/CbiB"/>
</dbReference>
<comment type="caution">
    <text evidence="10">The sequence shown here is derived from an EMBL/GenBank/DDBJ whole genome shotgun (WGS) entry which is preliminary data.</text>
</comment>
<gene>
    <name evidence="9 10" type="primary">cobD</name>
    <name evidence="10" type="ORF">D6858_04525</name>
</gene>
<sequence>MAEPVAMLALAIDAAVGWPNALYRRIGHPVGVFAFAINRAEARWNRPDLPAATRRLAGVATMALIVAGVALAGWAAQWLSFVVFGTWGWLAVAAMAWPALAQRSLFVHVKAVARTLHCGDMRAAREAVSAIVGRDTHEMQEAPIARAAIESLAESFCDGIVAPLFGLLILGLPGIWVYKAVNTADSLIGHREQRWRAFGWAAARTDDGMNLIPARLAAIAFCIVGGGGWRIAWRDAAKHTSPNAGWPEAAMAGALHLRLGGPIRYDGVLYDKPWIGDGSSQPTASDIDRALRIYVRGCLLLWFAAGMIEWAR</sequence>
<evidence type="ECO:0000256" key="7">
    <source>
        <dbReference type="ARBA" id="ARBA00022989"/>
    </source>
</evidence>
<dbReference type="AlphaFoldDB" id="A0A419R3P9"/>
<evidence type="ECO:0000256" key="3">
    <source>
        <dbReference type="ARBA" id="ARBA00006263"/>
    </source>
</evidence>